<dbReference type="PaxDb" id="8022-A0A060XXH5"/>
<dbReference type="SUPFAM" id="SSF47266">
    <property type="entry name" value="4-helical cytokines"/>
    <property type="match status" value="1"/>
</dbReference>
<dbReference type="GO" id="GO:0005125">
    <property type="term" value="F:cytokine activity"/>
    <property type="evidence" value="ECO:0007669"/>
    <property type="project" value="UniProtKB-KW"/>
</dbReference>
<evidence type="ECO:0000256" key="7">
    <source>
        <dbReference type="ARBA" id="ARBA00023030"/>
    </source>
</evidence>
<dbReference type="GO" id="GO:0030154">
    <property type="term" value="P:cell differentiation"/>
    <property type="evidence" value="ECO:0007669"/>
    <property type="project" value="InterPro"/>
</dbReference>
<reference evidence="10 11" key="1">
    <citation type="journal article" date="2014" name="Nat. Commun.">
        <title>The rainbow trout genome provides novel insights into evolution after whole-genome duplication in vertebrates.</title>
        <authorList>
            <person name="Berthelot C."/>
            <person name="Brunet F."/>
            <person name="Chalopin D."/>
            <person name="Juanchich A."/>
            <person name="Bernard M."/>
            <person name="Noel B."/>
            <person name="Bento P."/>
            <person name="Da Silva C."/>
            <person name="Labadie K."/>
            <person name="Alberti A."/>
            <person name="Aury J.M."/>
            <person name="Louis A."/>
            <person name="Dehais P."/>
            <person name="Bardou P."/>
            <person name="Montfort J."/>
            <person name="Klopp C."/>
            <person name="Cabau C."/>
            <person name="Gaspin C."/>
            <person name="Thorgaard G.H."/>
            <person name="Boussaha M."/>
            <person name="Quillet E."/>
            <person name="Guyomard R."/>
            <person name="Galiana D."/>
            <person name="Bobe J."/>
            <person name="Volff J.N."/>
            <person name="Genet C."/>
            <person name="Wincker P."/>
            <person name="Jaillon O."/>
            <person name="Roest Crollius H."/>
            <person name="Guiguen Y."/>
        </authorList>
    </citation>
    <scope>NUCLEOTIDE SEQUENCE [LARGE SCALE GENOMIC DNA]</scope>
</reference>
<dbReference type="InterPro" id="IPR003574">
    <property type="entry name" value="IL-6-like"/>
</dbReference>
<sequence length="311" mass="34781">MLAHVASVRQTSSLPTSASLKSHWTQHRQTINWDMTSTYCKSEVTLFYRSTWSNKLGCVLYFITNSSLALLLHSDLSLLSVLVVMVVNGSPVPSAPGWTSGEELAVESFSGEPGAPPIWENVIKVIKLLVQEVINFRDQQFVEEFQKPVEEMSSFIQYQVPSIPTHLSKTPCSASNYNKEACLQKISHGLQVYHVLLQHVKAEYPQSTLLPSVMHQTTVLIGLFKDKMKAAEVVEDLSASERERVLGEVSTGIEWERKTSVHAILRELRHFLVDTKTALRAWGRGAKAASNHDITMVGRGVLDQAWSKNLH</sequence>
<dbReference type="AlphaFoldDB" id="A0A060XXH5"/>
<evidence type="ECO:0000256" key="1">
    <source>
        <dbReference type="ARBA" id="ARBA00004613"/>
    </source>
</evidence>
<keyword evidence="6" id="KW-0964">Secreted</keyword>
<dbReference type="PROSITE" id="PS00254">
    <property type="entry name" value="INTERLEUKIN_6"/>
    <property type="match status" value="1"/>
</dbReference>
<dbReference type="Gene3D" id="1.20.1250.10">
    <property type="match status" value="1"/>
</dbReference>
<dbReference type="OrthoDB" id="8943569at2759"/>
<dbReference type="PRINTS" id="PR00434">
    <property type="entry name" value="INTERLEUKIN6"/>
</dbReference>
<evidence type="ECO:0000256" key="2">
    <source>
        <dbReference type="ARBA" id="ARBA00007432"/>
    </source>
</evidence>
<dbReference type="STRING" id="8022.A0A060XXH5"/>
<evidence type="ECO:0000256" key="4">
    <source>
        <dbReference type="ARBA" id="ARBA00022486"/>
    </source>
</evidence>
<comment type="subcellular location">
    <subcellularLocation>
        <location evidence="1">Secreted</location>
    </subcellularLocation>
</comment>
<dbReference type="InterPro" id="IPR030474">
    <property type="entry name" value="IL-6/GCSF/MGF"/>
</dbReference>
<keyword evidence="7" id="KW-0339">Growth factor</keyword>
<dbReference type="GO" id="GO:0005138">
    <property type="term" value="F:interleukin-6 receptor binding"/>
    <property type="evidence" value="ECO:0007669"/>
    <property type="project" value="InterPro"/>
</dbReference>
<dbReference type="Proteomes" id="UP000193380">
    <property type="component" value="Chromosome 18"/>
</dbReference>
<evidence type="ECO:0000313" key="11">
    <source>
        <dbReference type="Proteomes" id="UP000193380"/>
    </source>
</evidence>
<organism evidence="10 11">
    <name type="scientific">Oncorhynchus mykiss</name>
    <name type="common">Rainbow trout</name>
    <name type="synonym">Salmo gairdneri</name>
    <dbReference type="NCBI Taxonomy" id="8022"/>
    <lineage>
        <taxon>Eukaryota</taxon>
        <taxon>Metazoa</taxon>
        <taxon>Chordata</taxon>
        <taxon>Craniata</taxon>
        <taxon>Vertebrata</taxon>
        <taxon>Euteleostomi</taxon>
        <taxon>Actinopterygii</taxon>
        <taxon>Neopterygii</taxon>
        <taxon>Teleostei</taxon>
        <taxon>Protacanthopterygii</taxon>
        <taxon>Salmoniformes</taxon>
        <taxon>Salmonidae</taxon>
        <taxon>Salmoninae</taxon>
        <taxon>Oncorhynchus</taxon>
    </lineage>
</organism>
<dbReference type="GO" id="GO:0008083">
    <property type="term" value="F:growth factor activity"/>
    <property type="evidence" value="ECO:0007669"/>
    <property type="project" value="UniProtKB-KW"/>
</dbReference>
<dbReference type="PANTHER" id="PTHR48494:SF1">
    <property type="entry name" value="INTERLEUKIN-6"/>
    <property type="match status" value="1"/>
</dbReference>
<evidence type="ECO:0000256" key="3">
    <source>
        <dbReference type="ARBA" id="ARBA00019464"/>
    </source>
</evidence>
<dbReference type="GO" id="GO:0006955">
    <property type="term" value="P:immune response"/>
    <property type="evidence" value="ECO:0007669"/>
    <property type="project" value="InterPro"/>
</dbReference>
<keyword evidence="4" id="KW-0011">Acute phase</keyword>
<comment type="similarity">
    <text evidence="2">Belongs to the IL-6 superfamily.</text>
</comment>
<protein>
    <recommendedName>
        <fullName evidence="3">Interleukin-6</fullName>
    </recommendedName>
</protein>
<dbReference type="PANTHER" id="PTHR48494">
    <property type="entry name" value="INTERLEUKIN-6"/>
    <property type="match status" value="1"/>
</dbReference>
<evidence type="ECO:0000313" key="10">
    <source>
        <dbReference type="EMBL" id="CDQ83977.1"/>
    </source>
</evidence>
<evidence type="ECO:0000256" key="8">
    <source>
        <dbReference type="ARBA" id="ARBA00023157"/>
    </source>
</evidence>
<dbReference type="EMBL" id="FR906300">
    <property type="protein sequence ID" value="CDQ83977.1"/>
    <property type="molecule type" value="Genomic_DNA"/>
</dbReference>
<comment type="function">
    <text evidence="9">Cytokine with a wide variety of biological functions in immunity, tissue regeneration, and metabolism. Binds to IL6R, then the complex associates to the signaling subunit IL6ST/gp130 to trigger the intracellular IL6-signaling pathway. The interaction with the membrane-bound IL6R and IL6ST stimulates 'classic signaling', whereas the binding of IL6 and soluble IL6R to IL6ST stimulates 'trans-signaling'. Alternatively, 'cluster signaling' occurs when membrane-bound IL6:IL6R complexes on transmitter cells activate IL6ST receptors on neighboring receiver cells.</text>
</comment>
<dbReference type="InterPro" id="IPR009079">
    <property type="entry name" value="4_helix_cytokine-like_core"/>
</dbReference>
<evidence type="ECO:0000256" key="9">
    <source>
        <dbReference type="ARBA" id="ARBA00023441"/>
    </source>
</evidence>
<evidence type="ECO:0000256" key="6">
    <source>
        <dbReference type="ARBA" id="ARBA00022525"/>
    </source>
</evidence>
<dbReference type="InterPro" id="IPR030473">
    <property type="entry name" value="IL6/GCSF/MGF_CS"/>
</dbReference>
<dbReference type="GO" id="GO:0005615">
    <property type="term" value="C:extracellular space"/>
    <property type="evidence" value="ECO:0007669"/>
    <property type="project" value="UniProtKB-KW"/>
</dbReference>
<accession>A0A060XXH5</accession>
<dbReference type="PRINTS" id="PR00433">
    <property type="entry name" value="IL6GCSFMGF"/>
</dbReference>
<dbReference type="GO" id="GO:0006953">
    <property type="term" value="P:acute-phase response"/>
    <property type="evidence" value="ECO:0007669"/>
    <property type="project" value="UniProtKB-KW"/>
</dbReference>
<keyword evidence="5" id="KW-0202">Cytokine</keyword>
<keyword evidence="8" id="KW-1015">Disulfide bond</keyword>
<proteinExistence type="inferred from homology"/>
<dbReference type="SMART" id="SM00126">
    <property type="entry name" value="IL6"/>
    <property type="match status" value="1"/>
</dbReference>
<dbReference type="Pfam" id="PF00489">
    <property type="entry name" value="IL6"/>
    <property type="match status" value="1"/>
</dbReference>
<name>A0A060XXH5_ONCMY</name>
<evidence type="ECO:0000256" key="5">
    <source>
        <dbReference type="ARBA" id="ARBA00022514"/>
    </source>
</evidence>
<gene>
    <name evidence="10" type="ORF">GSONMT00050210001</name>
</gene>